<dbReference type="SUPFAM" id="SSF51735">
    <property type="entry name" value="NAD(P)-binding Rossmann-fold domains"/>
    <property type="match status" value="1"/>
</dbReference>
<evidence type="ECO:0000256" key="3">
    <source>
        <dbReference type="ARBA" id="ARBA00022832"/>
    </source>
</evidence>
<keyword evidence="4" id="KW-0521">NADP</keyword>
<dbReference type="Gene3D" id="3.40.50.720">
    <property type="entry name" value="NAD(P)-binding Rossmann-like Domain"/>
    <property type="match status" value="1"/>
</dbReference>
<comment type="similarity">
    <text evidence="8">Belongs to the short-chain dehydrogenases/reductases (SDR) family.</text>
</comment>
<evidence type="ECO:0000313" key="9">
    <source>
        <dbReference type="EMBL" id="SHJ94020.1"/>
    </source>
</evidence>
<evidence type="ECO:0000256" key="2">
    <source>
        <dbReference type="ARBA" id="ARBA00022516"/>
    </source>
</evidence>
<proteinExistence type="inferred from homology"/>
<evidence type="ECO:0000313" key="10">
    <source>
        <dbReference type="Proteomes" id="UP000189935"/>
    </source>
</evidence>
<dbReference type="GO" id="GO:0016491">
    <property type="term" value="F:oxidoreductase activity"/>
    <property type="evidence" value="ECO:0007669"/>
    <property type="project" value="UniProtKB-KW"/>
</dbReference>
<keyword evidence="3" id="KW-0276">Fatty acid metabolism</keyword>
<dbReference type="GO" id="GO:0030497">
    <property type="term" value="P:fatty acid elongation"/>
    <property type="evidence" value="ECO:0007669"/>
    <property type="project" value="TreeGrafter"/>
</dbReference>
<accession>A0A1M6NE92</accession>
<dbReference type="PROSITE" id="PS00061">
    <property type="entry name" value="ADH_SHORT"/>
    <property type="match status" value="1"/>
</dbReference>
<gene>
    <name evidence="9" type="ORF">SAMN05444159_1968</name>
</gene>
<dbReference type="AlphaFoldDB" id="A0A1M6NE92"/>
<evidence type="ECO:0000256" key="4">
    <source>
        <dbReference type="ARBA" id="ARBA00022857"/>
    </source>
</evidence>
<comment type="pathway">
    <text evidence="1">Lipid metabolism; fatty acid biosynthesis.</text>
</comment>
<evidence type="ECO:0000256" key="7">
    <source>
        <dbReference type="ARBA" id="ARBA00023160"/>
    </source>
</evidence>
<evidence type="ECO:0008006" key="11">
    <source>
        <dbReference type="Google" id="ProtNLM"/>
    </source>
</evidence>
<keyword evidence="7" id="KW-0275">Fatty acid biosynthesis</keyword>
<dbReference type="PANTHER" id="PTHR43086:SF2">
    <property type="entry name" value="HYDROXYSTEROID DEHYDROGENASE-LIKE PROTEIN 1"/>
    <property type="match status" value="1"/>
</dbReference>
<dbReference type="InterPro" id="IPR036291">
    <property type="entry name" value="NAD(P)-bd_dom_sf"/>
</dbReference>
<sequence length="271" mass="28364">MENPMPVAISKKIAVVTGASSGIGAVYADRLAARGYDLILVARRADRLEALSKKILKTYAGANVEVIAADLAKESDLVRVEKILATNPAVRILVNNAGLARLAAIALAPVQQSLAQIALNITSVTRLTHAVLPALLSRNDGVIVNIASVLAIHSLPVSSVYSGTKAFVLNFSRGLQDELVGTGVKVQVVLPASTATEIWDASGLPLSALDQDTVMSAETLVDAALAGLDKGEAITWPTVADASLWDKYDAARSTLFAATQTNKPAARYKAI</sequence>
<evidence type="ECO:0000256" key="1">
    <source>
        <dbReference type="ARBA" id="ARBA00005194"/>
    </source>
</evidence>
<dbReference type="PANTHER" id="PTHR43086">
    <property type="entry name" value="VERY-LONG-CHAIN 3-OXOOACYL-COA REDUCTASE"/>
    <property type="match status" value="1"/>
</dbReference>
<keyword evidence="6" id="KW-0443">Lipid metabolism</keyword>
<dbReference type="PRINTS" id="PR00080">
    <property type="entry name" value="SDRFAMILY"/>
</dbReference>
<dbReference type="PRINTS" id="PR00081">
    <property type="entry name" value="GDHRDH"/>
</dbReference>
<dbReference type="PIRSF" id="PIRSF000126">
    <property type="entry name" value="11-beta-HSD1"/>
    <property type="match status" value="1"/>
</dbReference>
<dbReference type="EMBL" id="LT670844">
    <property type="protein sequence ID" value="SHJ94020.1"/>
    <property type="molecule type" value="Genomic_DNA"/>
</dbReference>
<keyword evidence="2" id="KW-0444">Lipid biosynthesis</keyword>
<evidence type="ECO:0000256" key="6">
    <source>
        <dbReference type="ARBA" id="ARBA00023098"/>
    </source>
</evidence>
<evidence type="ECO:0000256" key="8">
    <source>
        <dbReference type="RuleBase" id="RU000363"/>
    </source>
</evidence>
<dbReference type="Pfam" id="PF00106">
    <property type="entry name" value="adh_short"/>
    <property type="match status" value="1"/>
</dbReference>
<evidence type="ECO:0000256" key="5">
    <source>
        <dbReference type="ARBA" id="ARBA00023002"/>
    </source>
</evidence>
<keyword evidence="5" id="KW-0560">Oxidoreductase</keyword>
<name>A0A1M6NE92_9BRAD</name>
<organism evidence="9 10">
    <name type="scientific">Bradyrhizobium lablabi</name>
    <dbReference type="NCBI Taxonomy" id="722472"/>
    <lineage>
        <taxon>Bacteria</taxon>
        <taxon>Pseudomonadati</taxon>
        <taxon>Pseudomonadota</taxon>
        <taxon>Alphaproteobacteria</taxon>
        <taxon>Hyphomicrobiales</taxon>
        <taxon>Nitrobacteraceae</taxon>
        <taxon>Bradyrhizobium</taxon>
    </lineage>
</organism>
<dbReference type="Proteomes" id="UP000189935">
    <property type="component" value="Chromosome I"/>
</dbReference>
<reference evidence="9 10" key="1">
    <citation type="submission" date="2016-11" db="EMBL/GenBank/DDBJ databases">
        <authorList>
            <person name="Jaros S."/>
            <person name="Januszkiewicz K."/>
            <person name="Wedrychowicz H."/>
        </authorList>
    </citation>
    <scope>NUCLEOTIDE SEQUENCE [LARGE SCALE GENOMIC DNA]</scope>
    <source>
        <strain evidence="9 10">GAS499</strain>
    </source>
</reference>
<dbReference type="InterPro" id="IPR020904">
    <property type="entry name" value="Sc_DH/Rdtase_CS"/>
</dbReference>
<dbReference type="OrthoDB" id="9810734at2"/>
<protein>
    <recommendedName>
        <fullName evidence="11">AraC family transcriptional regulator</fullName>
    </recommendedName>
</protein>
<dbReference type="InterPro" id="IPR002347">
    <property type="entry name" value="SDR_fam"/>
</dbReference>